<dbReference type="Pfam" id="PF00646">
    <property type="entry name" value="F-box"/>
    <property type="match status" value="1"/>
</dbReference>
<dbReference type="InterPro" id="IPR001810">
    <property type="entry name" value="F-box_dom"/>
</dbReference>
<keyword evidence="3" id="KW-1185">Reference proteome</keyword>
<evidence type="ECO:0000259" key="1">
    <source>
        <dbReference type="SMART" id="SM00256"/>
    </source>
</evidence>
<dbReference type="Proteomes" id="UP001152484">
    <property type="component" value="Unassembled WGS sequence"/>
</dbReference>
<name>A0A9P0YR23_CUSEU</name>
<evidence type="ECO:0000313" key="2">
    <source>
        <dbReference type="EMBL" id="CAH9072403.1"/>
    </source>
</evidence>
<dbReference type="CDD" id="cd09917">
    <property type="entry name" value="F-box_SF"/>
    <property type="match status" value="1"/>
</dbReference>
<gene>
    <name evidence="2" type="ORF">CEURO_LOCUS4334</name>
</gene>
<protein>
    <recommendedName>
        <fullName evidence="1">F-box domain-containing protein</fullName>
    </recommendedName>
</protein>
<dbReference type="SMART" id="SM00256">
    <property type="entry name" value="FBOX"/>
    <property type="match status" value="1"/>
</dbReference>
<dbReference type="OrthoDB" id="642536at2759"/>
<organism evidence="2 3">
    <name type="scientific">Cuscuta europaea</name>
    <name type="common">European dodder</name>
    <dbReference type="NCBI Taxonomy" id="41803"/>
    <lineage>
        <taxon>Eukaryota</taxon>
        <taxon>Viridiplantae</taxon>
        <taxon>Streptophyta</taxon>
        <taxon>Embryophyta</taxon>
        <taxon>Tracheophyta</taxon>
        <taxon>Spermatophyta</taxon>
        <taxon>Magnoliopsida</taxon>
        <taxon>eudicotyledons</taxon>
        <taxon>Gunneridae</taxon>
        <taxon>Pentapetalae</taxon>
        <taxon>asterids</taxon>
        <taxon>lamiids</taxon>
        <taxon>Solanales</taxon>
        <taxon>Convolvulaceae</taxon>
        <taxon>Cuscuteae</taxon>
        <taxon>Cuscuta</taxon>
        <taxon>Cuscuta subgen. Cuscuta</taxon>
    </lineage>
</organism>
<dbReference type="Gene3D" id="1.20.1280.50">
    <property type="match status" value="1"/>
</dbReference>
<evidence type="ECO:0000313" key="3">
    <source>
        <dbReference type="Proteomes" id="UP001152484"/>
    </source>
</evidence>
<dbReference type="SUPFAM" id="SSF81383">
    <property type="entry name" value="F-box domain"/>
    <property type="match status" value="1"/>
</dbReference>
<dbReference type="InterPro" id="IPR050942">
    <property type="entry name" value="F-box_BR-signaling"/>
</dbReference>
<proteinExistence type="predicted"/>
<dbReference type="PANTHER" id="PTHR44259:SF93">
    <property type="entry name" value="PROTEIN, PUTATIVE (DUF295)-RELATED"/>
    <property type="match status" value="1"/>
</dbReference>
<dbReference type="InterPro" id="IPR005174">
    <property type="entry name" value="KIB1-4_b-propeller"/>
</dbReference>
<dbReference type="Pfam" id="PF03478">
    <property type="entry name" value="Beta-prop_KIB1-4"/>
    <property type="match status" value="1"/>
</dbReference>
<feature type="domain" description="F-box" evidence="1">
    <location>
        <begin position="13"/>
        <end position="53"/>
    </location>
</feature>
<comment type="caution">
    <text evidence="2">The sequence shown here is derived from an EMBL/GenBank/DDBJ whole genome shotgun (WGS) entry which is preliminary data.</text>
</comment>
<reference evidence="2" key="1">
    <citation type="submission" date="2022-07" db="EMBL/GenBank/DDBJ databases">
        <authorList>
            <person name="Macas J."/>
            <person name="Novak P."/>
            <person name="Neumann P."/>
        </authorList>
    </citation>
    <scope>NUCLEOTIDE SEQUENCE</scope>
</reference>
<accession>A0A9P0YR23</accession>
<dbReference type="PANTHER" id="PTHR44259">
    <property type="entry name" value="OS07G0183000 PROTEIN-RELATED"/>
    <property type="match status" value="1"/>
</dbReference>
<dbReference type="EMBL" id="CAMAPE010000008">
    <property type="protein sequence ID" value="CAH9072403.1"/>
    <property type="molecule type" value="Genomic_DNA"/>
</dbReference>
<dbReference type="InterPro" id="IPR036047">
    <property type="entry name" value="F-box-like_dom_sf"/>
</dbReference>
<dbReference type="AlphaFoldDB" id="A0A9P0YR23"/>
<sequence length="395" mass="45165">MENHEAACCWENLPELCVSMVLDKLESPRNLFHFGAVCKQWQSLFKSYVFDTKKKRAWRNYAVPMLLVPHHKSWRKKRLYSLQAEKEVSVVKLRQRYAQRCCSSCYGWLATVNRNAVITLSNPFKDDVPNILLPELKLPQRKPRGHQYDIVKVVLSADPCSGGGFVVGVIYTVYKRVAFHKSGEKEWVYVDMDLWVISDITFHRNLVYIMGHRTNVISIDLYNGSGSPPPKLKTVVPEPPLHDLEAYSDRAYLVESSKGNLYSIHRKRDGDAHLTKRFEVMRLVLDENGELLEKKEVKSIDGDVVFVGDSVTMAVSAAKYFPQGKPNSIYYTDDYIDLVSPYGPQDNGIFHLDDDTGAAAFGQHYPFQSSHSHLPPYIWILPPIGYLLQLDIHSI</sequence>